<reference evidence="3" key="1">
    <citation type="submission" date="2023-08" db="EMBL/GenBank/DDBJ databases">
        <title>Black Yeasts Isolated from many extreme environments.</title>
        <authorList>
            <person name="Coleine C."/>
            <person name="Stajich J.E."/>
            <person name="Selbmann L."/>
        </authorList>
    </citation>
    <scope>NUCLEOTIDE SEQUENCE</scope>
    <source>
        <strain evidence="3">CCFEE 5401</strain>
    </source>
</reference>
<feature type="region of interest" description="Disordered" evidence="1">
    <location>
        <begin position="1"/>
        <end position="415"/>
    </location>
</feature>
<feature type="compositionally biased region" description="Acidic residues" evidence="1">
    <location>
        <begin position="377"/>
        <end position="386"/>
    </location>
</feature>
<evidence type="ECO:0000313" key="4">
    <source>
        <dbReference type="Proteomes" id="UP001310890"/>
    </source>
</evidence>
<feature type="region of interest" description="Disordered" evidence="1">
    <location>
        <begin position="560"/>
        <end position="595"/>
    </location>
</feature>
<name>A0AAN7YSZ0_9PEZI</name>
<dbReference type="GO" id="GO:0005634">
    <property type="term" value="C:nucleus"/>
    <property type="evidence" value="ECO:0007669"/>
    <property type="project" value="TreeGrafter"/>
</dbReference>
<feature type="compositionally biased region" description="Polar residues" evidence="1">
    <location>
        <begin position="139"/>
        <end position="149"/>
    </location>
</feature>
<accession>A0AAN7YSZ0</accession>
<dbReference type="InterPro" id="IPR025451">
    <property type="entry name" value="DUF4211"/>
</dbReference>
<feature type="compositionally biased region" description="Basic residues" evidence="1">
    <location>
        <begin position="110"/>
        <end position="119"/>
    </location>
</feature>
<feature type="compositionally biased region" description="Basic and acidic residues" evidence="1">
    <location>
        <begin position="99"/>
        <end position="109"/>
    </location>
</feature>
<feature type="compositionally biased region" description="Basic and acidic residues" evidence="1">
    <location>
        <begin position="120"/>
        <end position="131"/>
    </location>
</feature>
<organism evidence="3 4">
    <name type="scientific">Meristemomyces frigidus</name>
    <dbReference type="NCBI Taxonomy" id="1508187"/>
    <lineage>
        <taxon>Eukaryota</taxon>
        <taxon>Fungi</taxon>
        <taxon>Dikarya</taxon>
        <taxon>Ascomycota</taxon>
        <taxon>Pezizomycotina</taxon>
        <taxon>Dothideomycetes</taxon>
        <taxon>Dothideomycetidae</taxon>
        <taxon>Mycosphaerellales</taxon>
        <taxon>Teratosphaeriaceae</taxon>
        <taxon>Meristemomyces</taxon>
    </lineage>
</organism>
<dbReference type="PANTHER" id="PTHR14689:SF0">
    <property type="entry name" value="COILED-COIL DOMAIN-CONTAINING PROTEIN 82"/>
    <property type="match status" value="1"/>
</dbReference>
<feature type="compositionally biased region" description="Acidic residues" evidence="1">
    <location>
        <begin position="224"/>
        <end position="240"/>
    </location>
</feature>
<proteinExistence type="predicted"/>
<feature type="compositionally biased region" description="Basic residues" evidence="1">
    <location>
        <begin position="308"/>
        <end position="319"/>
    </location>
</feature>
<sequence length="703" mass="79112">MPRSNRAKQTRLEFTPLPSSSPAAKGYPKQIQERAAAVGYLGSSGSPAKKHKVQKDGLGSAQLDGANEDLPTPAATMSLNTVRNLSDEDDEPIGLSGRQEGHDSGDSRRLTTRSRRARQKQLDFSRSRNADSFDAPVRLTSSPKISSSRAGLFGSKGSRIRKRNNIVVEISSEEEGSGNEVSFASEAQNGVGAVQLDGPADESDDEDEGPVSHIRSSQRPAIVESDEEDMIVAPDREEDMPTTQGKLPRRKQGQNHQKDDFISSSPPRAMVSDDDMEIIEPPKGNRKRRRLQSDNEDGEEEVETPKTPGRRLLKRPRKLTQREQEDLNDDLDFLGPSSDVEALERQPRSTQDKAKDARKAALDRLKRQRAGQPQLVEEQDEEEAEAENSQLAANEDSDDASSSVYEITAQPRSSREMFAADEYDDDFLESAGEDDVTLGVQDGVPIEFTKYASMKPKELFVYAVEWMVQKKINPAFNMNDDLYNLTFRKLDDEVQGLAGSKFKSAAWTPQFMTALKNRPEIAYEYIDNPLERPDRCDACNRTKHPATFQVQFQGKTYNPHTLEEVGNDADDDDDDDNDSSSEHTDDDQPVYDWQGNKVAPANTIFNIGRFCMANAETAHNLQHWRFHLNELAIFWLEMKGYMTQEAVVKRDRKSSKKRKKEANRITDRMEREGEIRSMWSMYRKGIDEARSSKQGRFGNGDDE</sequence>
<evidence type="ECO:0000256" key="1">
    <source>
        <dbReference type="SAM" id="MobiDB-lite"/>
    </source>
</evidence>
<gene>
    <name evidence="3" type="ORF">LTR62_000219</name>
</gene>
<comment type="caution">
    <text evidence="3">The sequence shown here is derived from an EMBL/GenBank/DDBJ whole genome shotgun (WGS) entry which is preliminary data.</text>
</comment>
<protein>
    <recommendedName>
        <fullName evidence="2">DUF4211 domain-containing protein</fullName>
    </recommendedName>
</protein>
<feature type="compositionally biased region" description="Basic and acidic residues" evidence="1">
    <location>
        <begin position="342"/>
        <end position="365"/>
    </location>
</feature>
<feature type="compositionally biased region" description="Acidic residues" evidence="1">
    <location>
        <begin position="199"/>
        <end position="209"/>
    </location>
</feature>
<dbReference type="EMBL" id="JAVRRL010000001">
    <property type="protein sequence ID" value="KAK5119008.1"/>
    <property type="molecule type" value="Genomic_DNA"/>
</dbReference>
<dbReference type="PANTHER" id="PTHR14689">
    <property type="entry name" value="PHORBOL-ESTER_DAG-TYPE DOMAIN-CONTAINING PROTEIN"/>
    <property type="match status" value="1"/>
</dbReference>
<feature type="domain" description="DUF4211" evidence="2">
    <location>
        <begin position="433"/>
        <end position="562"/>
    </location>
</feature>
<evidence type="ECO:0000313" key="3">
    <source>
        <dbReference type="EMBL" id="KAK5119008.1"/>
    </source>
</evidence>
<feature type="compositionally biased region" description="Polar residues" evidence="1">
    <location>
        <begin position="75"/>
        <end position="84"/>
    </location>
</feature>
<dbReference type="Pfam" id="PF13926">
    <property type="entry name" value="DUF4211"/>
    <property type="match status" value="1"/>
</dbReference>
<dbReference type="AlphaFoldDB" id="A0AAN7YSZ0"/>
<evidence type="ECO:0000259" key="2">
    <source>
        <dbReference type="Pfam" id="PF13926"/>
    </source>
</evidence>
<feature type="compositionally biased region" description="Acidic residues" evidence="1">
    <location>
        <begin position="565"/>
        <end position="589"/>
    </location>
</feature>
<dbReference type="Proteomes" id="UP001310890">
    <property type="component" value="Unassembled WGS sequence"/>
</dbReference>